<dbReference type="Proteomes" id="UP000308149">
    <property type="component" value="Chromosome"/>
</dbReference>
<proteinExistence type="predicted"/>
<protein>
    <submittedName>
        <fullName evidence="1">Uncharacterized protein</fullName>
    </submittedName>
</protein>
<reference evidence="1 2" key="1">
    <citation type="submission" date="2019-06" db="EMBL/GenBank/DDBJ databases">
        <title>Thermomonas aquatica sp. nov., isolated from an industrial wastewater treatment plant.</title>
        <authorList>
            <person name="Jeon J.H."/>
            <person name="Park D.-S."/>
        </authorList>
    </citation>
    <scope>NUCLEOTIDE SEQUENCE [LARGE SCALE GENOMIC DNA]</scope>
    <source>
        <strain evidence="1 2">SY21</strain>
    </source>
</reference>
<dbReference type="RefSeq" id="WP_139715383.1">
    <property type="nucleotide sequence ID" value="NZ_CP040871.1"/>
</dbReference>
<gene>
    <name evidence="1" type="ORF">FHQ07_03585</name>
</gene>
<name>A0A5B7ZPB6_9GAMM</name>
<dbReference type="EMBL" id="CP040871">
    <property type="protein sequence ID" value="QDA56455.1"/>
    <property type="molecule type" value="Genomic_DNA"/>
</dbReference>
<evidence type="ECO:0000313" key="2">
    <source>
        <dbReference type="Proteomes" id="UP000308149"/>
    </source>
</evidence>
<organism evidence="1 2">
    <name type="scientific">Thermomonas aquatica</name>
    <dbReference type="NCBI Taxonomy" id="2202149"/>
    <lineage>
        <taxon>Bacteria</taxon>
        <taxon>Pseudomonadati</taxon>
        <taxon>Pseudomonadota</taxon>
        <taxon>Gammaproteobacteria</taxon>
        <taxon>Lysobacterales</taxon>
        <taxon>Lysobacteraceae</taxon>
        <taxon>Thermomonas</taxon>
    </lineage>
</organism>
<keyword evidence="2" id="KW-1185">Reference proteome</keyword>
<dbReference type="AlphaFoldDB" id="A0A5B7ZPB6"/>
<accession>A0A5B7ZPB6</accession>
<dbReference type="OrthoDB" id="511470at2"/>
<sequence>MIKITSTNDEFRISLPFDQRFRAKRIVGYRWDPVLKLWRFPKTAASKQAILSEFGPEEIGDFKDAQGSSTNTKLVETNHALMKAYQDLIESHERIVDLWEVAEKFGLPEESNLGEFLTFTKASYLGNSEQASLATRLAVTEAKLAIALSELAKSNKFPTNDLDGNTFTSVLAKRIWGESGAPSAVADFSFDASGVIDLQNYLIKTLSLRLGRTGERIAFADLIREAEESKILSSSAARTCHSLRIQRNHFAHESVIPAEVFPRAMLCLSSFAVVYQDILRNQSND</sequence>
<dbReference type="KEGG" id="thes:FHQ07_03585"/>
<evidence type="ECO:0000313" key="1">
    <source>
        <dbReference type="EMBL" id="QDA56455.1"/>
    </source>
</evidence>